<dbReference type="GO" id="GO:0016020">
    <property type="term" value="C:membrane"/>
    <property type="evidence" value="ECO:0007669"/>
    <property type="project" value="TreeGrafter"/>
</dbReference>
<evidence type="ECO:0000313" key="3">
    <source>
        <dbReference type="Proteomes" id="UP000483035"/>
    </source>
</evidence>
<dbReference type="AlphaFoldDB" id="A0A6L9UJ83"/>
<dbReference type="SUPFAM" id="SSF53474">
    <property type="entry name" value="alpha/beta-Hydrolases"/>
    <property type="match status" value="1"/>
</dbReference>
<dbReference type="InterPro" id="IPR050266">
    <property type="entry name" value="AB_hydrolase_sf"/>
</dbReference>
<sequence>MTTHHTAPTQFVEAAGVNFAYRRFGNPEGVPLVMNMHFTGTMDHWDPLVTDGLAKGREVILFNNAGISTTSGEVPTTIEGMAANAVAFVKALGLSKVDVLGFSLGGLVAQEMALAAPDLVRKLILVGTGPRSGEAMETLTPEALAVFGGTYEHPDDLWLGVFFTPTDRSQAAGREFLKRFRLRTEGRDHEVSEKVAPAQIEALGKWGAPRENPHAYLKSINQPTLVVNGGNDVIIYTVNSFILQQNLPNAQLILYPDSSHGSQYQYPELFVSDVSTFLDKNHF</sequence>
<organism evidence="2 3">
    <name type="scientific">Rhizobium lusitanum</name>
    <dbReference type="NCBI Taxonomy" id="293958"/>
    <lineage>
        <taxon>Bacteria</taxon>
        <taxon>Pseudomonadati</taxon>
        <taxon>Pseudomonadota</taxon>
        <taxon>Alphaproteobacteria</taxon>
        <taxon>Hyphomicrobiales</taxon>
        <taxon>Rhizobiaceae</taxon>
        <taxon>Rhizobium/Agrobacterium group</taxon>
        <taxon>Rhizobium</taxon>
    </lineage>
</organism>
<dbReference type="EMBL" id="WUEY01000026">
    <property type="protein sequence ID" value="NEI74156.1"/>
    <property type="molecule type" value="Genomic_DNA"/>
</dbReference>
<dbReference type="RefSeq" id="WP_163993145.1">
    <property type="nucleotide sequence ID" value="NZ_WUEY01000026.1"/>
</dbReference>
<dbReference type="InterPro" id="IPR029058">
    <property type="entry name" value="AB_hydrolase_fold"/>
</dbReference>
<dbReference type="GO" id="GO:0047372">
    <property type="term" value="F:monoacylglycerol lipase activity"/>
    <property type="evidence" value="ECO:0007669"/>
    <property type="project" value="TreeGrafter"/>
</dbReference>
<dbReference type="PRINTS" id="PR00111">
    <property type="entry name" value="ABHYDROLASE"/>
</dbReference>
<gene>
    <name evidence="2" type="ORF">GR212_31860</name>
</gene>
<dbReference type="Pfam" id="PF00561">
    <property type="entry name" value="Abhydrolase_1"/>
    <property type="match status" value="1"/>
</dbReference>
<keyword evidence="2" id="KW-0378">Hydrolase</keyword>
<dbReference type="Gene3D" id="3.40.50.1820">
    <property type="entry name" value="alpha/beta hydrolase"/>
    <property type="match status" value="1"/>
</dbReference>
<feature type="domain" description="AB hydrolase-1" evidence="1">
    <location>
        <begin position="38"/>
        <end position="264"/>
    </location>
</feature>
<name>A0A6L9UJ83_9HYPH</name>
<evidence type="ECO:0000313" key="2">
    <source>
        <dbReference type="EMBL" id="NEI74156.1"/>
    </source>
</evidence>
<dbReference type="PANTHER" id="PTHR43798:SF5">
    <property type="entry name" value="MONOACYLGLYCEROL LIPASE ABHD6"/>
    <property type="match status" value="1"/>
</dbReference>
<accession>A0A6L9UJ83</accession>
<reference evidence="2 3" key="1">
    <citation type="submission" date="2019-12" db="EMBL/GenBank/DDBJ databases">
        <title>Rhizobium genotypes associated with high levels of biological nitrogen fixation by grain legumes in a temperate-maritime cropping system.</title>
        <authorList>
            <person name="Maluk M."/>
            <person name="Francesc Ferrando Molina F."/>
            <person name="Lopez Del Egido L."/>
            <person name="Lafos M."/>
            <person name="Langarica-Fuentes A."/>
            <person name="Gebre Yohannes G."/>
            <person name="Young M.W."/>
            <person name="Martin P."/>
            <person name="Gantlett R."/>
            <person name="Kenicer G."/>
            <person name="Hawes C."/>
            <person name="Begg G.S."/>
            <person name="Quilliam R.S."/>
            <person name="Squire G.R."/>
            <person name="Poole P.S."/>
            <person name="Young P.W."/>
            <person name="Iannetta P.M."/>
            <person name="James E.K."/>
        </authorList>
    </citation>
    <scope>NUCLEOTIDE SEQUENCE [LARGE SCALE GENOMIC DNA]</scope>
    <source>
        <strain evidence="2 3">JHI1118</strain>
    </source>
</reference>
<comment type="caution">
    <text evidence="2">The sequence shown here is derived from an EMBL/GenBank/DDBJ whole genome shotgun (WGS) entry which is preliminary data.</text>
</comment>
<dbReference type="Proteomes" id="UP000483035">
    <property type="component" value="Unassembled WGS sequence"/>
</dbReference>
<evidence type="ECO:0000259" key="1">
    <source>
        <dbReference type="Pfam" id="PF00561"/>
    </source>
</evidence>
<protein>
    <submittedName>
        <fullName evidence="2">Alpha/beta fold hydrolase</fullName>
    </submittedName>
</protein>
<dbReference type="PANTHER" id="PTHR43798">
    <property type="entry name" value="MONOACYLGLYCEROL LIPASE"/>
    <property type="match status" value="1"/>
</dbReference>
<proteinExistence type="predicted"/>
<dbReference type="InterPro" id="IPR000073">
    <property type="entry name" value="AB_hydrolase_1"/>
</dbReference>
<dbReference type="GO" id="GO:0046464">
    <property type="term" value="P:acylglycerol catabolic process"/>
    <property type="evidence" value="ECO:0007669"/>
    <property type="project" value="TreeGrafter"/>
</dbReference>